<keyword evidence="2" id="KW-0479">Metal-binding</keyword>
<dbReference type="OrthoDB" id="6500017at2759"/>
<accession>A0A9J6GYD8</accession>
<evidence type="ECO:0000313" key="4">
    <source>
        <dbReference type="EMBL" id="KAH9379712.1"/>
    </source>
</evidence>
<keyword evidence="5" id="KW-1185">Reference proteome</keyword>
<dbReference type="InterPro" id="IPR027806">
    <property type="entry name" value="HARBI1_dom"/>
</dbReference>
<proteinExistence type="predicted"/>
<dbReference type="PANTHER" id="PTHR23080:SF143">
    <property type="entry name" value="SI:DKEY-56D12.4"/>
    <property type="match status" value="1"/>
</dbReference>
<evidence type="ECO:0000256" key="2">
    <source>
        <dbReference type="ARBA" id="ARBA00022723"/>
    </source>
</evidence>
<evidence type="ECO:0000256" key="1">
    <source>
        <dbReference type="ARBA" id="ARBA00001968"/>
    </source>
</evidence>
<comment type="cofactor">
    <cofactor evidence="1">
        <name>a divalent metal cation</name>
        <dbReference type="ChEBI" id="CHEBI:60240"/>
    </cofactor>
</comment>
<dbReference type="PANTHER" id="PTHR23080">
    <property type="entry name" value="THAP DOMAIN PROTEIN"/>
    <property type="match status" value="1"/>
</dbReference>
<dbReference type="EMBL" id="JABSTR010000010">
    <property type="protein sequence ID" value="KAH9379712.1"/>
    <property type="molecule type" value="Genomic_DNA"/>
</dbReference>
<evidence type="ECO:0000259" key="3">
    <source>
        <dbReference type="Pfam" id="PF13359"/>
    </source>
</evidence>
<gene>
    <name evidence="4" type="ORF">HPB48_009119</name>
</gene>
<reference evidence="4 5" key="1">
    <citation type="journal article" date="2020" name="Cell">
        <title>Large-Scale Comparative Analyses of Tick Genomes Elucidate Their Genetic Diversity and Vector Capacities.</title>
        <authorList>
            <consortium name="Tick Genome and Microbiome Consortium (TIGMIC)"/>
            <person name="Jia N."/>
            <person name="Wang J."/>
            <person name="Shi W."/>
            <person name="Du L."/>
            <person name="Sun Y."/>
            <person name="Zhan W."/>
            <person name="Jiang J.F."/>
            <person name="Wang Q."/>
            <person name="Zhang B."/>
            <person name="Ji P."/>
            <person name="Bell-Sakyi L."/>
            <person name="Cui X.M."/>
            <person name="Yuan T.T."/>
            <person name="Jiang B.G."/>
            <person name="Yang W.F."/>
            <person name="Lam T.T."/>
            <person name="Chang Q.C."/>
            <person name="Ding S.J."/>
            <person name="Wang X.J."/>
            <person name="Zhu J.G."/>
            <person name="Ruan X.D."/>
            <person name="Zhao L."/>
            <person name="Wei J.T."/>
            <person name="Ye R.Z."/>
            <person name="Que T.C."/>
            <person name="Du C.H."/>
            <person name="Zhou Y.H."/>
            <person name="Cheng J.X."/>
            <person name="Dai P.F."/>
            <person name="Guo W.B."/>
            <person name="Han X.H."/>
            <person name="Huang E.J."/>
            <person name="Li L.F."/>
            <person name="Wei W."/>
            <person name="Gao Y.C."/>
            <person name="Liu J.Z."/>
            <person name="Shao H.Z."/>
            <person name="Wang X."/>
            <person name="Wang C.C."/>
            <person name="Yang T.C."/>
            <person name="Huo Q.B."/>
            <person name="Li W."/>
            <person name="Chen H.Y."/>
            <person name="Chen S.E."/>
            <person name="Zhou L.G."/>
            <person name="Ni X.B."/>
            <person name="Tian J.H."/>
            <person name="Sheng Y."/>
            <person name="Liu T."/>
            <person name="Pan Y.S."/>
            <person name="Xia L.Y."/>
            <person name="Li J."/>
            <person name="Zhao F."/>
            <person name="Cao W.C."/>
        </authorList>
    </citation>
    <scope>NUCLEOTIDE SEQUENCE [LARGE SCALE GENOMIC DNA]</scope>
    <source>
        <strain evidence="4">HaeL-2018</strain>
    </source>
</reference>
<organism evidence="4 5">
    <name type="scientific">Haemaphysalis longicornis</name>
    <name type="common">Bush tick</name>
    <dbReference type="NCBI Taxonomy" id="44386"/>
    <lineage>
        <taxon>Eukaryota</taxon>
        <taxon>Metazoa</taxon>
        <taxon>Ecdysozoa</taxon>
        <taxon>Arthropoda</taxon>
        <taxon>Chelicerata</taxon>
        <taxon>Arachnida</taxon>
        <taxon>Acari</taxon>
        <taxon>Parasitiformes</taxon>
        <taxon>Ixodida</taxon>
        <taxon>Ixodoidea</taxon>
        <taxon>Ixodidae</taxon>
        <taxon>Haemaphysalinae</taxon>
        <taxon>Haemaphysalis</taxon>
    </lineage>
</organism>
<name>A0A9J6GYD8_HAELO</name>
<dbReference type="Pfam" id="PF13359">
    <property type="entry name" value="DDE_Tnp_4"/>
    <property type="match status" value="1"/>
</dbReference>
<dbReference type="OMA" id="DCFITRD"/>
<sequence length="158" mass="17550">MDPEAQHYLYSHYKGSYTLKFLIAILPNGMVSFISKAYGGRHSDCFITRDSGFLSLIEPGDLVLCDKGFSAIKTTMADEGVVLVMPPFNVGGGQLSREDMETTLTIAQVRIHVERAIQRLKLHNVLTNRVPLTLIPQMEKVVQVCSALVNMQSPIIKL</sequence>
<feature type="domain" description="DDE Tnp4" evidence="3">
    <location>
        <begin position="4"/>
        <end position="150"/>
    </location>
</feature>
<protein>
    <recommendedName>
        <fullName evidence="3">DDE Tnp4 domain-containing protein</fullName>
    </recommendedName>
</protein>
<comment type="caution">
    <text evidence="4">The sequence shown here is derived from an EMBL/GenBank/DDBJ whole genome shotgun (WGS) entry which is preliminary data.</text>
</comment>
<dbReference type="AlphaFoldDB" id="A0A9J6GYD8"/>
<evidence type="ECO:0000313" key="5">
    <source>
        <dbReference type="Proteomes" id="UP000821853"/>
    </source>
</evidence>
<dbReference type="GO" id="GO:0046872">
    <property type="term" value="F:metal ion binding"/>
    <property type="evidence" value="ECO:0007669"/>
    <property type="project" value="UniProtKB-KW"/>
</dbReference>
<dbReference type="VEuPathDB" id="VectorBase:HLOH_053619"/>
<dbReference type="Proteomes" id="UP000821853">
    <property type="component" value="Chromosome 8"/>
</dbReference>